<sequence length="45" mass="5099">MDNTKKILSLIDSGVTKVAETKADNFCFLWGYQPKTPKALKKIKK</sequence>
<evidence type="ECO:0008006" key="3">
    <source>
        <dbReference type="Google" id="ProtNLM"/>
    </source>
</evidence>
<reference evidence="1" key="1">
    <citation type="submission" date="2009-07" db="EMBL/GenBank/DDBJ databases">
        <authorList>
            <consortium name="US DOE Joint Genome Institute (JGI-PGF)"/>
            <person name="Lucas S."/>
            <person name="Copeland A."/>
            <person name="Lapidus A."/>
            <person name="Glavina del Rio T."/>
            <person name="Tice H."/>
            <person name="Bruce D."/>
            <person name="Goodwin L."/>
            <person name="Pitluck S."/>
            <person name="Larimer F."/>
            <person name="Land M.L."/>
            <person name="Mouttaki H."/>
            <person name="He Z."/>
            <person name="Zhou J."/>
            <person name="Hemme C.L."/>
        </authorList>
    </citation>
    <scope>NUCLEOTIDE SEQUENCE [LARGE SCALE GENOMIC DNA]</scope>
    <source>
        <strain evidence="1">DSM 2782</strain>
    </source>
</reference>
<evidence type="ECO:0000313" key="1">
    <source>
        <dbReference type="EMBL" id="EGD47059.1"/>
    </source>
</evidence>
<dbReference type="InterPro" id="IPR009229">
    <property type="entry name" value="AgrD"/>
</dbReference>
<dbReference type="RefSeq" id="WP_004620033.1">
    <property type="nucleotide sequence ID" value="NZ_ACXX02000009.1"/>
</dbReference>
<proteinExistence type="predicted"/>
<dbReference type="Proteomes" id="UP000003860">
    <property type="component" value="Unassembled WGS sequence"/>
</dbReference>
<dbReference type="AlphaFoldDB" id="F1TE93"/>
<dbReference type="EMBL" id="ACXX02000009">
    <property type="protein sequence ID" value="EGD47059.1"/>
    <property type="molecule type" value="Genomic_DNA"/>
</dbReference>
<dbReference type="STRING" id="588581.Cpap_1451"/>
<evidence type="ECO:0000313" key="2">
    <source>
        <dbReference type="Proteomes" id="UP000003860"/>
    </source>
</evidence>
<gene>
    <name evidence="1" type="ORF">Cpap_1451</name>
</gene>
<comment type="caution">
    <text evidence="1">The sequence shown here is derived from an EMBL/GenBank/DDBJ whole genome shotgun (WGS) entry which is preliminary data.</text>
</comment>
<protein>
    <recommendedName>
        <fullName evidence="3">Cyclic lactone autoinducer peptide</fullName>
    </recommendedName>
</protein>
<keyword evidence="2" id="KW-1185">Reference proteome</keyword>
<organism evidence="1 2">
    <name type="scientific">Ruminiclostridium papyrosolvens DSM 2782</name>
    <dbReference type="NCBI Taxonomy" id="588581"/>
    <lineage>
        <taxon>Bacteria</taxon>
        <taxon>Bacillati</taxon>
        <taxon>Bacillota</taxon>
        <taxon>Clostridia</taxon>
        <taxon>Eubacteriales</taxon>
        <taxon>Oscillospiraceae</taxon>
        <taxon>Ruminiclostridium</taxon>
    </lineage>
</organism>
<dbReference type="OrthoDB" id="9915952at2"/>
<dbReference type="NCBIfam" id="TIGR04223">
    <property type="entry name" value="quorum_AgrD"/>
    <property type="match status" value="1"/>
</dbReference>
<accession>F1TE93</accession>
<reference evidence="1" key="2">
    <citation type="submission" date="2011-01" db="EMBL/GenBank/DDBJ databases">
        <title>The Non-contiguous Finished genome of Clostridium papyrosolvens.</title>
        <authorList>
            <person name="Lucas S."/>
            <person name="Copeland A."/>
            <person name="Lapidus A."/>
            <person name="Cheng J.-F."/>
            <person name="Goodwin L."/>
            <person name="Pitluck S."/>
            <person name="Misra M."/>
            <person name="Chertkov O."/>
            <person name="Detter J.C."/>
            <person name="Han C."/>
            <person name="Tapia R."/>
            <person name="Land M."/>
            <person name="Hauser L."/>
            <person name="Kyrpides N."/>
            <person name="Ivanova N."/>
            <person name="Pagani I."/>
            <person name="Mouttaki H."/>
            <person name="He Z."/>
            <person name="Zhou J."/>
            <person name="Hemme C.L."/>
            <person name="Woyke T."/>
        </authorList>
    </citation>
    <scope>NUCLEOTIDE SEQUENCE [LARGE SCALE GENOMIC DNA]</scope>
    <source>
        <strain evidence="1">DSM 2782</strain>
    </source>
</reference>
<name>F1TE93_9FIRM</name>